<sequence>MQVIKRLVAADSVHIRVQPLSHRKAVALQRLAFPLGQGVHHLHIRPRLLHIKAHGPLDAVEVVVETCRSFNKQGGRYPLEVQRLA</sequence>
<dbReference type="AlphaFoldDB" id="A0A645HYG4"/>
<accession>A0A645HYG4</accession>
<comment type="caution">
    <text evidence="1">The sequence shown here is derived from an EMBL/GenBank/DDBJ whole genome shotgun (WGS) entry which is preliminary data.</text>
</comment>
<reference evidence="1" key="1">
    <citation type="submission" date="2019-08" db="EMBL/GenBank/DDBJ databases">
        <authorList>
            <person name="Kucharzyk K."/>
            <person name="Murdoch R.W."/>
            <person name="Higgins S."/>
            <person name="Loffler F."/>
        </authorList>
    </citation>
    <scope>NUCLEOTIDE SEQUENCE</scope>
</reference>
<organism evidence="1">
    <name type="scientific">bioreactor metagenome</name>
    <dbReference type="NCBI Taxonomy" id="1076179"/>
    <lineage>
        <taxon>unclassified sequences</taxon>
        <taxon>metagenomes</taxon>
        <taxon>ecological metagenomes</taxon>
    </lineage>
</organism>
<name>A0A645HYG4_9ZZZZ</name>
<evidence type="ECO:0000313" key="1">
    <source>
        <dbReference type="EMBL" id="MPN44057.1"/>
    </source>
</evidence>
<protein>
    <submittedName>
        <fullName evidence="1">Uncharacterized protein</fullName>
    </submittedName>
</protein>
<dbReference type="EMBL" id="VSSQ01102879">
    <property type="protein sequence ID" value="MPN44057.1"/>
    <property type="molecule type" value="Genomic_DNA"/>
</dbReference>
<gene>
    <name evidence="1" type="ORF">SDC9_191618</name>
</gene>
<proteinExistence type="predicted"/>